<dbReference type="Pfam" id="PF00271">
    <property type="entry name" value="Helicase_C"/>
    <property type="match status" value="1"/>
</dbReference>
<accession>A0AAD7ZID2</accession>
<dbReference type="AlphaFoldDB" id="A0AAD7ZID2"/>
<dbReference type="InterPro" id="IPR027417">
    <property type="entry name" value="P-loop_NTPase"/>
</dbReference>
<dbReference type="InterPro" id="IPR001650">
    <property type="entry name" value="Helicase_C-like"/>
</dbReference>
<evidence type="ECO:0000256" key="2">
    <source>
        <dbReference type="ARBA" id="ARBA00022801"/>
    </source>
</evidence>
<feature type="domain" description="Helicase C-terminal" evidence="5">
    <location>
        <begin position="1"/>
        <end position="103"/>
    </location>
</feature>
<evidence type="ECO:0000256" key="1">
    <source>
        <dbReference type="ARBA" id="ARBA00022741"/>
    </source>
</evidence>
<evidence type="ECO:0000256" key="4">
    <source>
        <dbReference type="ARBA" id="ARBA00022840"/>
    </source>
</evidence>
<protein>
    <recommendedName>
        <fullName evidence="5">Helicase C-terminal domain-containing protein</fullName>
    </recommendedName>
</protein>
<dbReference type="PROSITE" id="PS51194">
    <property type="entry name" value="HELICASE_CTER"/>
    <property type="match status" value="1"/>
</dbReference>
<dbReference type="PANTHER" id="PTHR47959">
    <property type="entry name" value="ATP-DEPENDENT RNA HELICASE RHLE-RELATED"/>
    <property type="match status" value="1"/>
</dbReference>
<reference evidence="6" key="2">
    <citation type="submission" date="2023-05" db="EMBL/GenBank/DDBJ databases">
        <authorList>
            <person name="Fouks B."/>
        </authorList>
    </citation>
    <scope>NUCLEOTIDE SEQUENCE</scope>
    <source>
        <strain evidence="6">Stay&amp;Tobe</strain>
        <tissue evidence="6">Testes</tissue>
    </source>
</reference>
<dbReference type="PANTHER" id="PTHR47959:SF1">
    <property type="entry name" value="ATP-DEPENDENT RNA HELICASE DBPA"/>
    <property type="match status" value="1"/>
</dbReference>
<dbReference type="GO" id="GO:0016787">
    <property type="term" value="F:hydrolase activity"/>
    <property type="evidence" value="ECO:0007669"/>
    <property type="project" value="UniProtKB-KW"/>
</dbReference>
<name>A0AAD7ZID2_DIPPU</name>
<feature type="non-terminal residue" evidence="6">
    <location>
        <position position="1"/>
    </location>
</feature>
<dbReference type="CDD" id="cd18787">
    <property type="entry name" value="SF2_C_DEAD"/>
    <property type="match status" value="1"/>
</dbReference>
<proteinExistence type="predicted"/>
<reference evidence="6" key="1">
    <citation type="journal article" date="2023" name="IScience">
        <title>Live-bearing cockroach genome reveals convergent evolutionary mechanisms linked to viviparity in insects and beyond.</title>
        <authorList>
            <person name="Fouks B."/>
            <person name="Harrison M.C."/>
            <person name="Mikhailova A.A."/>
            <person name="Marchal E."/>
            <person name="English S."/>
            <person name="Carruthers M."/>
            <person name="Jennings E.C."/>
            <person name="Chiamaka E.L."/>
            <person name="Frigard R.A."/>
            <person name="Pippel M."/>
            <person name="Attardo G.M."/>
            <person name="Benoit J.B."/>
            <person name="Bornberg-Bauer E."/>
            <person name="Tobe S.S."/>
        </authorList>
    </citation>
    <scope>NUCLEOTIDE SEQUENCE</scope>
    <source>
        <strain evidence="6">Stay&amp;Tobe</strain>
    </source>
</reference>
<dbReference type="InterPro" id="IPR050079">
    <property type="entry name" value="DEAD_box_RNA_helicase"/>
</dbReference>
<evidence type="ECO:0000256" key="3">
    <source>
        <dbReference type="ARBA" id="ARBA00022806"/>
    </source>
</evidence>
<dbReference type="EMBL" id="JASPKZ010008108">
    <property type="protein sequence ID" value="KAJ9580890.1"/>
    <property type="molecule type" value="Genomic_DNA"/>
</dbReference>
<dbReference type="GO" id="GO:0003724">
    <property type="term" value="F:RNA helicase activity"/>
    <property type="evidence" value="ECO:0007669"/>
    <property type="project" value="TreeGrafter"/>
</dbReference>
<organism evidence="6 7">
    <name type="scientific">Diploptera punctata</name>
    <name type="common">Pacific beetle cockroach</name>
    <dbReference type="NCBI Taxonomy" id="6984"/>
    <lineage>
        <taxon>Eukaryota</taxon>
        <taxon>Metazoa</taxon>
        <taxon>Ecdysozoa</taxon>
        <taxon>Arthropoda</taxon>
        <taxon>Hexapoda</taxon>
        <taxon>Insecta</taxon>
        <taxon>Pterygota</taxon>
        <taxon>Neoptera</taxon>
        <taxon>Polyneoptera</taxon>
        <taxon>Dictyoptera</taxon>
        <taxon>Blattodea</taxon>
        <taxon>Blaberoidea</taxon>
        <taxon>Blaberidae</taxon>
        <taxon>Diplopterinae</taxon>
        <taxon>Diploptera</taxon>
    </lineage>
</organism>
<keyword evidence="1" id="KW-0547">Nucleotide-binding</keyword>
<dbReference type="Gene3D" id="3.40.50.300">
    <property type="entry name" value="P-loop containing nucleotide triphosphate hydrolases"/>
    <property type="match status" value="1"/>
</dbReference>
<keyword evidence="2" id="KW-0378">Hydrolase</keyword>
<comment type="caution">
    <text evidence="6">The sequence shown here is derived from an EMBL/GenBank/DDBJ whole genome shotgun (WGS) entry which is preliminary data.</text>
</comment>
<gene>
    <name evidence="6" type="ORF">L9F63_023935</name>
</gene>
<evidence type="ECO:0000313" key="6">
    <source>
        <dbReference type="EMBL" id="KAJ9580890.1"/>
    </source>
</evidence>
<dbReference type="SMART" id="SM00490">
    <property type="entry name" value="HELICc"/>
    <property type="match status" value="1"/>
</dbReference>
<keyword evidence="7" id="KW-1185">Reference proteome</keyword>
<dbReference type="GO" id="GO:0005829">
    <property type="term" value="C:cytosol"/>
    <property type="evidence" value="ECO:0007669"/>
    <property type="project" value="TreeGrafter"/>
</dbReference>
<dbReference type="Proteomes" id="UP001233999">
    <property type="component" value="Unassembled WGS sequence"/>
</dbReference>
<dbReference type="GO" id="GO:0005524">
    <property type="term" value="F:ATP binding"/>
    <property type="evidence" value="ECO:0007669"/>
    <property type="project" value="UniProtKB-KW"/>
</dbReference>
<keyword evidence="4" id="KW-0067">ATP-binding</keyword>
<evidence type="ECO:0000313" key="7">
    <source>
        <dbReference type="Proteomes" id="UP001233999"/>
    </source>
</evidence>
<sequence length="244" mass="28396">MEQRQRLKNLDRFRDNPVGVLLATDVAARGLDIPNVQHVVHYQVPRTSEGYVHRSGRTARAQKQGLTLLLVEPTEAQYYTRVCQTLGRSKDLPLFPVESNALSVAKKRVALAREVDRLELVSRRSTSETGWFRKALADMDMLVDEDDVPRQLDDDECSRNRKLVTVKKKQLDALVSKPVFFLTYSHMLYSQLSFFREEYKEQYVILILKSPDYLNPLIEIEIRKTCQWGRHKAIHKNFFAFKVN</sequence>
<dbReference type="SUPFAM" id="SSF52540">
    <property type="entry name" value="P-loop containing nucleoside triphosphate hydrolases"/>
    <property type="match status" value="1"/>
</dbReference>
<evidence type="ECO:0000259" key="5">
    <source>
        <dbReference type="PROSITE" id="PS51194"/>
    </source>
</evidence>
<keyword evidence="3" id="KW-0347">Helicase</keyword>